<name>A0A175JRL9_ENTHI</name>
<keyword evidence="1" id="KW-1133">Transmembrane helix</keyword>
<dbReference type="Proteomes" id="UP000078387">
    <property type="component" value="Unassembled WGS sequence"/>
</dbReference>
<feature type="transmembrane region" description="Helical" evidence="1">
    <location>
        <begin position="131"/>
        <end position="149"/>
    </location>
</feature>
<dbReference type="VEuPathDB" id="AmoebaDB:EHI7A_132570"/>
<feature type="transmembrane region" description="Helical" evidence="1">
    <location>
        <begin position="239"/>
        <end position="257"/>
    </location>
</feature>
<protein>
    <submittedName>
        <fullName evidence="2">Uncharacterized protein</fullName>
    </submittedName>
</protein>
<dbReference type="VEuPathDB" id="AmoebaDB:EHI5A_048200"/>
<keyword evidence="1" id="KW-0812">Transmembrane</keyword>
<feature type="transmembrane region" description="Helical" evidence="1">
    <location>
        <begin position="35"/>
        <end position="54"/>
    </location>
</feature>
<accession>A0A175JRL9</accession>
<gene>
    <name evidence="2" type="ORF">CL6EHI_195040</name>
</gene>
<dbReference type="AlphaFoldDB" id="A0A175JRL9"/>
<feature type="transmembrane region" description="Helical" evidence="1">
    <location>
        <begin position="211"/>
        <end position="232"/>
    </location>
</feature>
<dbReference type="VEuPathDB" id="AmoebaDB:EHI_195040"/>
<feature type="transmembrane region" description="Helical" evidence="1">
    <location>
        <begin position="185"/>
        <end position="205"/>
    </location>
</feature>
<dbReference type="EMBL" id="BDEQ01000001">
    <property type="protein sequence ID" value="GAT96078.1"/>
    <property type="molecule type" value="Genomic_DNA"/>
</dbReference>
<feature type="transmembrane region" description="Helical" evidence="1">
    <location>
        <begin position="263"/>
        <end position="281"/>
    </location>
</feature>
<evidence type="ECO:0000313" key="3">
    <source>
        <dbReference type="Proteomes" id="UP000078387"/>
    </source>
</evidence>
<organism evidence="2 3">
    <name type="scientific">Entamoeba histolytica</name>
    <dbReference type="NCBI Taxonomy" id="5759"/>
    <lineage>
        <taxon>Eukaryota</taxon>
        <taxon>Amoebozoa</taxon>
        <taxon>Evosea</taxon>
        <taxon>Archamoebae</taxon>
        <taxon>Mastigamoebida</taxon>
        <taxon>Entamoebidae</taxon>
        <taxon>Entamoeba</taxon>
    </lineage>
</organism>
<dbReference type="VEuPathDB" id="AmoebaDB:KM1_111860"/>
<proteinExistence type="predicted"/>
<sequence>MERSIEKIRNIIAILTKIKNDNKTLYHNLDSKGKILIYIPIILVIGMIVFSPMINRIDKSIINQQENSTLNPYLIERDKTIVFNLILLSICFVIINYYSILHQISIGFMLNWQIIGVELVLMSLKMKRLTLNIDIFIITFIATLFVVNIALRKYFIEQSIIIYSPFQITFENIHLTQQSYLLHSFFHYTLSLVLLNFVHLPHIFLSVIIKLGILGIVVISSLIFLLCCFSLLPFKFNKYSLYLISFSVLTIIGISYLTNPWTVTLPSFMVICFYVCLSFIIDRHIVIVINNIQTLSVQAFHESTLTPFCDDENEIFVQIKTDS</sequence>
<comment type="caution">
    <text evidence="2">The sequence shown here is derived from an EMBL/GenBank/DDBJ whole genome shotgun (WGS) entry which is preliminary data.</text>
</comment>
<evidence type="ECO:0000313" key="2">
    <source>
        <dbReference type="EMBL" id="GAT96078.1"/>
    </source>
</evidence>
<feature type="transmembrane region" description="Helical" evidence="1">
    <location>
        <begin position="81"/>
        <end position="100"/>
    </location>
</feature>
<evidence type="ECO:0000256" key="1">
    <source>
        <dbReference type="SAM" id="Phobius"/>
    </source>
</evidence>
<dbReference type="VEuPathDB" id="AmoebaDB:EHI8A_104760"/>
<reference evidence="2 3" key="1">
    <citation type="submission" date="2016-05" db="EMBL/GenBank/DDBJ databases">
        <title>First whole genome sequencing of Entamoeba histolytica HM1:IMSS-clone-6.</title>
        <authorList>
            <person name="Mukherjee Avik.K."/>
            <person name="Izumyama S."/>
            <person name="Nakada-Tsukui K."/>
            <person name="Nozaki T."/>
        </authorList>
    </citation>
    <scope>NUCLEOTIDE SEQUENCE [LARGE SCALE GENOMIC DNA]</scope>
    <source>
        <strain evidence="2 3">HM1:IMSS clone 6</strain>
    </source>
</reference>
<keyword evidence="1" id="KW-0472">Membrane</keyword>